<dbReference type="FunFam" id="1.25.40.20:FF:000114">
    <property type="entry name" value="ankyrin repeat and KH domain-containing protein 1 isoform X2"/>
    <property type="match status" value="1"/>
</dbReference>
<feature type="repeat" description="ANK" evidence="4">
    <location>
        <begin position="139"/>
        <end position="171"/>
    </location>
</feature>
<dbReference type="GO" id="GO:0045947">
    <property type="term" value="P:negative regulation of translational initiation"/>
    <property type="evidence" value="ECO:0007669"/>
    <property type="project" value="InterPro"/>
</dbReference>
<feature type="compositionally biased region" description="Polar residues" evidence="7">
    <location>
        <begin position="1265"/>
        <end position="1283"/>
    </location>
</feature>
<feature type="region of interest" description="Disordered" evidence="7">
    <location>
        <begin position="1524"/>
        <end position="1544"/>
    </location>
</feature>
<dbReference type="InterPro" id="IPR036612">
    <property type="entry name" value="KH_dom_type_1_sf"/>
</dbReference>
<dbReference type="PROSITE" id="PS50088">
    <property type="entry name" value="ANK_REPEAT"/>
    <property type="match status" value="15"/>
</dbReference>
<feature type="repeat" description="ANK" evidence="4">
    <location>
        <begin position="172"/>
        <end position="204"/>
    </location>
</feature>
<feature type="compositionally biased region" description="Basic residues" evidence="7">
    <location>
        <begin position="1077"/>
        <end position="1087"/>
    </location>
</feature>
<feature type="compositionally biased region" description="Polar residues" evidence="7">
    <location>
        <begin position="2183"/>
        <end position="2193"/>
    </location>
</feature>
<gene>
    <name evidence="9" type="ORF">Cadr_000004740</name>
</gene>
<sequence>NLKTKQKFLSFCFTSENLQDGHVEVARLLLDSGAQVNMPADSFESPLTLAACGGHVELAALLIERGANLEEVNDEGYTPLMEAAREGHEEMVALLLAQGANINAQTEETQETALTLACCGGFSEVADFLIKAGADIELGCSTPLMEASQEGHLELVKYLLAAGANVHATTATGDTALTYACENGHTDVADVLLQAGADLDKQEDMKTILEGIDPAKHQEHESEGGRTPLMKAARAGHLCTVQFLISKGANVNRATANNDHTVVSLACAGGHLAVVELLLAHGADPTHRLKDGSTMLIEAAKGGHTNVVSYLLDYPNNVLSVPTTDVSQLTPPSQDQSQVPRVPMHTLAMVVPPQEPDRTSQENSPALLGVQKGTSKQKSSSLQVADQDVLPPFHPYQPLECIVEETEGKLNELGQRISAIEKAQLKSLELIQGEPLNKDKIEELKKNREEQVQKKKKILKELQKVERQLQMKTQQQFTKEYLETKGQKDTVSLHQQCSHRGVFPEGEGDGSLPEDHFSELPQVDTILFKDNDVDDEQQSPPSAEQIDFVPVQPLSSPQCNFSSELGSNGTNSLELQKVSGNHQIIGQPQIAITGHDQGLLVQEPDGLMVATPAQTLTDTLDDLIAAVSSRIPAGSSSSSQTTECLTPDPCSQSPSSVASQSMPPVYPSVDIDAHTESNHDTALTLACAGGHEELVSVLIARDAKIEHRDKKGFTPLILAATAGHVGVVEILLDKGGDIEAQSERTKDTPLSLACSGGRQEVVDLLLARGANKEHRNVSDYTPLSLAASGGYVNIIKILLNAGAEINSRTGSKLGISPLMLAAMNGHVPAVKLLLDMGSDINAQIETNRNTALTLACFQGRAEVVSLLLDRKANVEHRAKTGLTPLMEAASGGYAEVGRVLLDKGADVNAPPVPSSRDTALTIAADKGHYKFCELLINRGAHIDVRNKKGNTPLWLASNGGHFDVVQLLVQAGADVDAADNRKITPLMSAFRKGHVKVVQYLVKEVNQFPSDIECMRYIATITDKELLKKCHQCVETIVKAKDQQAAEANKNASILLKELDLEKSREESRKQALAAKREKRKEKRKKKKEEQKRKQEEDEENKPKENSELPEDEDEEENDEDVEQEVPIEPPSATTTTTIGISATSATFTNVFGKKRANVVTTPSTNRKNKKNKTKETPPTAHLILPEQHISLAQQKADKNKINGEPRGGGAGGNSDSDNLDSTDCNSESSSGGKSQELNFTMDVNSSSDRRYPSLLLHSQEEKTSTAASKTQTRLEGEVNPNSLSTSYKSVSLPLSSSNIKLNLTSPKRGQKREEGWKEVVRRSKKLSVPASVVSRIMGRGGCNITAIQDVTGAHIDVDKQKDKNGERMITIRGGTESTRYAVQLINALIQDPAKELEDLIPKNHIRTPASTKSIHANFSPGVGTTTASSKNAFPLGAPSLVTSQATTLSTFQPTNKLNKNVPTNVRSSFPVSLPLAYPHPHFALLAAQTMQQIRHPRLPMAQFGGTFSPSPNTWGPFPVRPVNPGNTNSSPKHNNTGRLPNQNGTVLPSESAGLATASCPVTVSSVVTASQQLCVTNTRTPSSVRKQLFACVPKTSPPATVISSVTSTCSSLPSVSSAPINSGQVPTAFLPASTPQGQLSSQKMESFSAMPPHKEKVSTQDQSMANLCTPSSTANSCSSSASNTPGAPETHPSGSPTPSSNNTQEEAQPPSLSDLSPVSMPFASNSEPAPLTLASPRMVAADNQDTNNLPQLAVPAPRVSHRMQPRGSFYSVVPNATIHQDPQSIFVTNPVPLTPPQGPPAAVQLSSAMNIMNGSQMHINPANKSLPPTFGPATLFNHFSSLFDSSQVPANQGWGDGPLSSRVAADASFTVQSAFLGNSVLGHLENVHPDNSKAPGFRPTSQRVSTSPVGLPSIDPSGSSPSSSSAPLTSFSSIPGTRVFLQGPAPVGTPSFNRQHFSPHPWTSASNSSTSAPPTLGQPKGGSASQDRKIPPPIGTERLARIRQGGSVTQAPVGTSFVAPVGHSGIWSFGVNAMSEGLSGWSQSVIGNHPMHQQLSDPSTFSQHQPVERDDSGMVAPSNIFHQPMANSFVDFSKGLPISMYGGTIIPSHPQLADVPGGPLFNGLHNPDPAWNPMIKVIQNSTECTDAQQASLLPSVPALKGEISSPQLTRPKKRVGQPMVASPNQSTSTNLLSSAPPVRYVHIHELPDSRGQGPATRLLQHHAGGHALRHYPGSPYPLTGTRIIYDRKFLLECKNSPIARTPPCCLPQIPGVTTPPTAPPSKLEELKEQKETEEEIPDDAQFEMDI</sequence>
<feature type="repeat" description="ANK" evidence="4">
    <location>
        <begin position="745"/>
        <end position="777"/>
    </location>
</feature>
<evidence type="ECO:0000256" key="4">
    <source>
        <dbReference type="PROSITE-ProRule" id="PRU00023"/>
    </source>
</evidence>
<dbReference type="PROSITE" id="PS50297">
    <property type="entry name" value="ANK_REP_REGION"/>
    <property type="match status" value="14"/>
</dbReference>
<dbReference type="Gene3D" id="3.30.1370.10">
    <property type="entry name" value="K Homology domain, type 1"/>
    <property type="match status" value="1"/>
</dbReference>
<dbReference type="InterPro" id="IPR004087">
    <property type="entry name" value="KH_dom"/>
</dbReference>
<dbReference type="Pfam" id="PF00013">
    <property type="entry name" value="KH_1"/>
    <property type="match status" value="1"/>
</dbReference>
<feature type="repeat" description="ANK" evidence="4">
    <location>
        <begin position="778"/>
        <end position="810"/>
    </location>
</feature>
<feature type="repeat" description="ANK" evidence="4">
    <location>
        <begin position="42"/>
        <end position="74"/>
    </location>
</feature>
<evidence type="ECO:0000256" key="5">
    <source>
        <dbReference type="PROSITE-ProRule" id="PRU00117"/>
    </source>
</evidence>
<dbReference type="InterPro" id="IPR002110">
    <property type="entry name" value="Ankyrin_rpt"/>
</dbReference>
<reference evidence="9 10" key="1">
    <citation type="journal article" date="2019" name="Mol. Ecol. Resour.">
        <title>Improving Illumina assemblies with Hi-C and long reads: an example with the North African dromedary.</title>
        <authorList>
            <person name="Elbers J.P."/>
            <person name="Rogers M.F."/>
            <person name="Perelman P.L."/>
            <person name="Proskuryakova A.A."/>
            <person name="Serdyukova N.A."/>
            <person name="Johnson W.E."/>
            <person name="Horin P."/>
            <person name="Corander J."/>
            <person name="Murphy D."/>
            <person name="Burger P.A."/>
        </authorList>
    </citation>
    <scope>NUCLEOTIDE SEQUENCE [LARGE SCALE GENOMIC DNA]</scope>
    <source>
        <strain evidence="9">Drom800</strain>
        <tissue evidence="9">Blood</tissue>
    </source>
</reference>
<feature type="region of interest" description="Disordered" evidence="7">
    <location>
        <begin position="2270"/>
        <end position="2307"/>
    </location>
</feature>
<evidence type="ECO:0000256" key="2">
    <source>
        <dbReference type="ARBA" id="ARBA00023043"/>
    </source>
</evidence>
<dbReference type="SMART" id="SM00322">
    <property type="entry name" value="KH"/>
    <property type="match status" value="1"/>
</dbReference>
<feature type="region of interest" description="Disordered" evidence="7">
    <location>
        <begin position="631"/>
        <end position="672"/>
    </location>
</feature>
<feature type="compositionally biased region" description="Polar residues" evidence="7">
    <location>
        <begin position="1900"/>
        <end position="1909"/>
    </location>
</feature>
<evidence type="ECO:0000313" key="10">
    <source>
        <dbReference type="Proteomes" id="UP000299084"/>
    </source>
</evidence>
<dbReference type="SUPFAM" id="SSF48403">
    <property type="entry name" value="Ankyrin repeat"/>
    <property type="match status" value="2"/>
</dbReference>
<feature type="compositionally biased region" description="Polar residues" evidence="7">
    <location>
        <begin position="1705"/>
        <end position="1728"/>
    </location>
</feature>
<feature type="compositionally biased region" description="Low complexity" evidence="7">
    <location>
        <begin position="1669"/>
        <end position="1704"/>
    </location>
</feature>
<feature type="region of interest" description="Disordered" evidence="7">
    <location>
        <begin position="2163"/>
        <end position="2193"/>
    </location>
</feature>
<dbReference type="InterPro" id="IPR036770">
    <property type="entry name" value="Ankyrin_rpt-contain_sf"/>
</dbReference>
<feature type="repeat" description="ANK" evidence="4">
    <location>
        <begin position="880"/>
        <end position="912"/>
    </location>
</feature>
<evidence type="ECO:0000259" key="8">
    <source>
        <dbReference type="SMART" id="SM00322"/>
    </source>
</evidence>
<dbReference type="GO" id="GO:0045087">
    <property type="term" value="P:innate immune response"/>
    <property type="evidence" value="ECO:0007669"/>
    <property type="project" value="TreeGrafter"/>
</dbReference>
<feature type="repeat" description="ANK" evidence="4">
    <location>
        <begin position="75"/>
        <end position="107"/>
    </location>
</feature>
<feature type="repeat" description="ANK" evidence="4">
    <location>
        <begin position="258"/>
        <end position="290"/>
    </location>
</feature>
<dbReference type="FunFam" id="1.25.40.20:FF:000589">
    <property type="entry name" value="ankyrin repeat and KH domain-containing protein 1 isoform X2"/>
    <property type="match status" value="1"/>
</dbReference>
<dbReference type="SUPFAM" id="SSF54791">
    <property type="entry name" value="Eukaryotic type KH-domain (KH-domain type I)"/>
    <property type="match status" value="1"/>
</dbReference>
<feature type="region of interest" description="Disordered" evidence="7">
    <location>
        <begin position="493"/>
        <end position="517"/>
    </location>
</feature>
<feature type="repeat" description="ANK" evidence="4">
    <location>
        <begin position="711"/>
        <end position="743"/>
    </location>
</feature>
<feature type="compositionally biased region" description="Polar residues" evidence="7">
    <location>
        <begin position="1228"/>
        <end position="1239"/>
    </location>
</feature>
<keyword evidence="5" id="KW-0694">RNA-binding</keyword>
<dbReference type="Pfam" id="PF12796">
    <property type="entry name" value="Ank_2"/>
    <property type="match status" value="7"/>
</dbReference>
<dbReference type="GO" id="GO:0008190">
    <property type="term" value="F:eukaryotic initiation factor 4E binding"/>
    <property type="evidence" value="ECO:0007669"/>
    <property type="project" value="InterPro"/>
</dbReference>
<dbReference type="PRINTS" id="PR01415">
    <property type="entry name" value="ANKYRIN"/>
</dbReference>
<feature type="non-terminal residue" evidence="9">
    <location>
        <position position="1"/>
    </location>
</feature>
<dbReference type="Gene3D" id="1.25.40.20">
    <property type="entry name" value="Ankyrin repeat-containing domain"/>
    <property type="match status" value="6"/>
</dbReference>
<feature type="region of interest" description="Disordered" evidence="7">
    <location>
        <begin position="1258"/>
        <end position="1283"/>
    </location>
</feature>
<evidence type="ECO:0000256" key="7">
    <source>
        <dbReference type="SAM" id="MobiDB-lite"/>
    </source>
</evidence>
<feature type="repeat" description="ANK" evidence="4">
    <location>
        <begin position="948"/>
        <end position="980"/>
    </location>
</feature>
<keyword evidence="3 6" id="KW-0175">Coiled coil</keyword>
<dbReference type="GO" id="GO:0005737">
    <property type="term" value="C:cytoplasm"/>
    <property type="evidence" value="ECO:0007669"/>
    <property type="project" value="TreeGrafter"/>
</dbReference>
<dbReference type="PANTHER" id="PTHR23206:SF5">
    <property type="entry name" value="ANKYRIN REPEAT AND KH DOMAIN-CONTAINING PROTEIN 1"/>
    <property type="match status" value="1"/>
</dbReference>
<feature type="compositionally biased region" description="Low complexity" evidence="7">
    <location>
        <begin position="1964"/>
        <end position="1976"/>
    </location>
</feature>
<dbReference type="EMBL" id="JWIN03000003">
    <property type="protein sequence ID" value="KAB1281155.1"/>
    <property type="molecule type" value="Genomic_DNA"/>
</dbReference>
<dbReference type="PROSITE" id="PS50084">
    <property type="entry name" value="KH_TYPE_1"/>
    <property type="match status" value="1"/>
</dbReference>
<feature type="compositionally biased region" description="Polar residues" evidence="7">
    <location>
        <begin position="1525"/>
        <end position="1544"/>
    </location>
</feature>
<feature type="region of interest" description="Disordered" evidence="7">
    <location>
        <begin position="1158"/>
        <end position="1186"/>
    </location>
</feature>
<evidence type="ECO:0000256" key="6">
    <source>
        <dbReference type="SAM" id="Coils"/>
    </source>
</evidence>
<dbReference type="SMART" id="SM00248">
    <property type="entry name" value="ANK"/>
    <property type="match status" value="19"/>
</dbReference>
<keyword evidence="1" id="KW-0677">Repeat</keyword>
<dbReference type="CDD" id="cd22503">
    <property type="entry name" value="KH-I_ANKHD1"/>
    <property type="match status" value="1"/>
</dbReference>
<feature type="region of interest" description="Disordered" evidence="7">
    <location>
        <begin position="1627"/>
        <end position="1731"/>
    </location>
</feature>
<organism evidence="9 10">
    <name type="scientific">Camelus dromedarius</name>
    <name type="common">Dromedary</name>
    <name type="synonym">Arabian camel</name>
    <dbReference type="NCBI Taxonomy" id="9838"/>
    <lineage>
        <taxon>Eukaryota</taxon>
        <taxon>Metazoa</taxon>
        <taxon>Chordata</taxon>
        <taxon>Craniata</taxon>
        <taxon>Vertebrata</taxon>
        <taxon>Euteleostomi</taxon>
        <taxon>Mammalia</taxon>
        <taxon>Eutheria</taxon>
        <taxon>Laurasiatheria</taxon>
        <taxon>Artiodactyla</taxon>
        <taxon>Tylopoda</taxon>
        <taxon>Camelidae</taxon>
        <taxon>Camelus</taxon>
    </lineage>
</organism>
<feature type="region of interest" description="Disordered" evidence="7">
    <location>
        <begin position="1065"/>
        <end position="1141"/>
    </location>
</feature>
<feature type="compositionally biased region" description="Low complexity" evidence="7">
    <location>
        <begin position="649"/>
        <end position="663"/>
    </location>
</feature>
<dbReference type="InterPro" id="IPR004088">
    <property type="entry name" value="KH_dom_type_1"/>
</dbReference>
<dbReference type="FunFam" id="1.25.40.20:FF:000156">
    <property type="entry name" value="ankyrin repeat and KH domain-containing protein 1-like isoform X6"/>
    <property type="match status" value="1"/>
</dbReference>
<dbReference type="InterPro" id="IPR008606">
    <property type="entry name" value="EIF4EBP"/>
</dbReference>
<dbReference type="Proteomes" id="UP000299084">
    <property type="component" value="Unassembled WGS sequence"/>
</dbReference>
<feature type="compositionally biased region" description="Low complexity" evidence="7">
    <location>
        <begin position="1913"/>
        <end position="1936"/>
    </location>
</feature>
<feature type="region of interest" description="Disordered" evidence="7">
    <location>
        <begin position="1200"/>
        <end position="1239"/>
    </location>
</feature>
<comment type="caution">
    <text evidence="9">The sequence shown here is derived from an EMBL/GenBank/DDBJ whole genome shotgun (WGS) entry which is preliminary data.</text>
</comment>
<protein>
    <submittedName>
        <fullName evidence="9">Ankyrin repeat and KH domain-containing protein 1</fullName>
    </submittedName>
</protein>
<feature type="domain" description="K Homology" evidence="8">
    <location>
        <begin position="1321"/>
        <end position="1391"/>
    </location>
</feature>
<feature type="repeat" description="ANK" evidence="4">
    <location>
        <begin position="915"/>
        <end position="947"/>
    </location>
</feature>
<feature type="coiled-coil region" evidence="6">
    <location>
        <begin position="403"/>
        <end position="475"/>
    </location>
</feature>
<dbReference type="InterPro" id="IPR047374">
    <property type="entry name" value="KH-I_ANKHD1"/>
</dbReference>
<feature type="region of interest" description="Disordered" evidence="7">
    <location>
        <begin position="1887"/>
        <end position="1994"/>
    </location>
</feature>
<name>A0A5N4ECS0_CAMDR</name>
<keyword evidence="10" id="KW-1185">Reference proteome</keyword>
<accession>A0A5N4ECS0</accession>
<feature type="repeat" description="ANK" evidence="4">
    <location>
        <begin position="678"/>
        <end position="710"/>
    </location>
</feature>
<feature type="repeat" description="ANK" evidence="4">
    <location>
        <begin position="224"/>
        <end position="256"/>
    </location>
</feature>
<feature type="compositionally biased region" description="Low complexity" evidence="7">
    <location>
        <begin position="1214"/>
        <end position="1227"/>
    </location>
</feature>
<dbReference type="PANTHER" id="PTHR23206">
    <property type="entry name" value="MASK PROTEIN"/>
    <property type="match status" value="1"/>
</dbReference>
<feature type="compositionally biased region" description="Acidic residues" evidence="7">
    <location>
        <begin position="1108"/>
        <end position="1126"/>
    </location>
</feature>
<evidence type="ECO:0000313" key="9">
    <source>
        <dbReference type="EMBL" id="KAB1281155.1"/>
    </source>
</evidence>
<feature type="compositionally biased region" description="Acidic residues" evidence="7">
    <location>
        <begin position="2292"/>
        <end position="2307"/>
    </location>
</feature>
<dbReference type="Pfam" id="PF00023">
    <property type="entry name" value="Ank"/>
    <property type="match status" value="1"/>
</dbReference>
<evidence type="ECO:0000256" key="1">
    <source>
        <dbReference type="ARBA" id="ARBA00022737"/>
    </source>
</evidence>
<dbReference type="Pfam" id="PF05456">
    <property type="entry name" value="eIF_4EBP"/>
    <property type="match status" value="1"/>
</dbReference>
<feature type="repeat" description="ANK" evidence="4">
    <location>
        <begin position="847"/>
        <end position="879"/>
    </location>
</feature>
<dbReference type="FunFam" id="1.25.40.20:FF:000055">
    <property type="entry name" value="ankyrin repeat domain-containing protein 17 isoform X2"/>
    <property type="match status" value="1"/>
</dbReference>
<keyword evidence="2 4" id="KW-0040">ANK repeat</keyword>
<evidence type="ECO:0000256" key="3">
    <source>
        <dbReference type="ARBA" id="ARBA00023054"/>
    </source>
</evidence>
<dbReference type="InterPro" id="IPR051631">
    <property type="entry name" value="Ankyrin-KH/SAM_domain"/>
</dbReference>
<feature type="repeat" description="ANK" evidence="4">
    <location>
        <begin position="813"/>
        <end position="845"/>
    </location>
</feature>
<feature type="compositionally biased region" description="Basic and acidic residues" evidence="7">
    <location>
        <begin position="1088"/>
        <end position="1107"/>
    </location>
</feature>
<dbReference type="GO" id="GO:0003723">
    <property type="term" value="F:RNA binding"/>
    <property type="evidence" value="ECO:0007669"/>
    <property type="project" value="UniProtKB-UniRule"/>
</dbReference>
<feature type="compositionally biased region" description="Polar residues" evidence="7">
    <location>
        <begin position="1634"/>
        <end position="1646"/>
    </location>
</feature>
<dbReference type="FunFam" id="1.25.40.20:FF:000012">
    <property type="entry name" value="ankyrin repeat domain-containing protein 17 isoform X1"/>
    <property type="match status" value="1"/>
</dbReference>
<dbReference type="FunFam" id="3.30.1370.10:FF:000029">
    <property type="entry name" value="ankyrin repeat and KH domain-containing protein 1 isoform X2"/>
    <property type="match status" value="1"/>
</dbReference>
<proteinExistence type="predicted"/>
<feature type="compositionally biased region" description="Low complexity" evidence="7">
    <location>
        <begin position="1127"/>
        <end position="1141"/>
    </location>
</feature>